<dbReference type="STRING" id="1619234.SAMN05421730_100427"/>
<keyword evidence="2" id="KW-0808">Transferase</keyword>
<evidence type="ECO:0000313" key="3">
    <source>
        <dbReference type="Proteomes" id="UP000199315"/>
    </source>
</evidence>
<dbReference type="PANTHER" id="PTHR12526">
    <property type="entry name" value="GLYCOSYLTRANSFERASE"/>
    <property type="match status" value="1"/>
</dbReference>
<evidence type="ECO:0000313" key="2">
    <source>
        <dbReference type="EMBL" id="SCP96228.1"/>
    </source>
</evidence>
<gene>
    <name evidence="2" type="ORF">SAMN05421730_100427</name>
</gene>
<dbReference type="AlphaFoldDB" id="A0A1D3TR91"/>
<dbReference type="Proteomes" id="UP000199315">
    <property type="component" value="Unassembled WGS sequence"/>
</dbReference>
<name>A0A1D3TR91_9FIRM</name>
<sequence length="387" mass="45045">MSKFLIFMEKSLLKPVGGPAGYLYTLYQEDIKRSNQLNFLTHLGEIEDTSVAVSSSSSVKESIINEFRTIKHVVIGNRSEDIESNEYALIHFHRTSDVYKFRKSLKKYKGVVVLTSHCPTLGSIETYNGKKRWEQILFWPVFKLSEMADKRSFGLADYIVFPCEEAEEPYIHAWNGFEKFKSENSEKFRYLLTGTNKRTAKVSRDEIRSKFNIPLDAKVICYVGRHNEIKGYDKLEEFGIKLLEKYPDAYILVAGKEEPIKGLNHPHWIEVGWTNDPHSLINASDIFVLPNRETYFDLVLLEVLSLGTIPLISHTGGNKYFDKDAYEGIFVYRDDEDFFRNVENIFKLDIKQLDKLRKSNRQLFETEFDVPVFYENNVTMLNECLKK</sequence>
<feature type="domain" description="Glycosyl transferase family 1" evidence="1">
    <location>
        <begin position="204"/>
        <end position="361"/>
    </location>
</feature>
<dbReference type="InterPro" id="IPR001296">
    <property type="entry name" value="Glyco_trans_1"/>
</dbReference>
<protein>
    <submittedName>
        <fullName evidence="2">Glycosyltransferase involved in cell wall bisynthesis</fullName>
    </submittedName>
</protein>
<proteinExistence type="predicted"/>
<accession>A0A1D3TR91</accession>
<keyword evidence="3" id="KW-1185">Reference proteome</keyword>
<organism evidence="2 3">
    <name type="scientific">Anaerobium acetethylicum</name>
    <dbReference type="NCBI Taxonomy" id="1619234"/>
    <lineage>
        <taxon>Bacteria</taxon>
        <taxon>Bacillati</taxon>
        <taxon>Bacillota</taxon>
        <taxon>Clostridia</taxon>
        <taxon>Lachnospirales</taxon>
        <taxon>Lachnospiraceae</taxon>
        <taxon>Anaerobium</taxon>
    </lineage>
</organism>
<dbReference type="PANTHER" id="PTHR12526:SF630">
    <property type="entry name" value="GLYCOSYLTRANSFERASE"/>
    <property type="match status" value="1"/>
</dbReference>
<dbReference type="SUPFAM" id="SSF53756">
    <property type="entry name" value="UDP-Glycosyltransferase/glycogen phosphorylase"/>
    <property type="match status" value="1"/>
</dbReference>
<dbReference type="GO" id="GO:0016757">
    <property type="term" value="F:glycosyltransferase activity"/>
    <property type="evidence" value="ECO:0007669"/>
    <property type="project" value="InterPro"/>
</dbReference>
<dbReference type="Gene3D" id="3.40.50.2000">
    <property type="entry name" value="Glycogen Phosphorylase B"/>
    <property type="match status" value="2"/>
</dbReference>
<dbReference type="CDD" id="cd03801">
    <property type="entry name" value="GT4_PimA-like"/>
    <property type="match status" value="1"/>
</dbReference>
<reference evidence="2 3" key="1">
    <citation type="submission" date="2016-09" db="EMBL/GenBank/DDBJ databases">
        <authorList>
            <person name="Capua I."/>
            <person name="De Benedictis P."/>
            <person name="Joannis T."/>
            <person name="Lombin L.H."/>
            <person name="Cattoli G."/>
        </authorList>
    </citation>
    <scope>NUCLEOTIDE SEQUENCE [LARGE SCALE GENOMIC DNA]</scope>
    <source>
        <strain evidence="2 3">GluBS11</strain>
    </source>
</reference>
<dbReference type="Pfam" id="PF00534">
    <property type="entry name" value="Glycos_transf_1"/>
    <property type="match status" value="1"/>
</dbReference>
<dbReference type="EMBL" id="FMKA01000004">
    <property type="protein sequence ID" value="SCP96228.1"/>
    <property type="molecule type" value="Genomic_DNA"/>
</dbReference>
<dbReference type="RefSeq" id="WP_091231246.1">
    <property type="nucleotide sequence ID" value="NZ_FMKA01000004.1"/>
</dbReference>
<dbReference type="OrthoDB" id="9768685at2"/>
<evidence type="ECO:0000259" key="1">
    <source>
        <dbReference type="Pfam" id="PF00534"/>
    </source>
</evidence>